<dbReference type="PANTHER" id="PTHR11560">
    <property type="entry name" value="39S RIBOSOMAL PROTEIN L10, MITOCHONDRIAL"/>
    <property type="match status" value="1"/>
</dbReference>
<evidence type="ECO:0000256" key="2">
    <source>
        <dbReference type="ARBA" id="ARBA00022980"/>
    </source>
</evidence>
<dbReference type="GO" id="GO:0006412">
    <property type="term" value="P:translation"/>
    <property type="evidence" value="ECO:0007669"/>
    <property type="project" value="UniProtKB-UniRule"/>
</dbReference>
<evidence type="ECO:0000313" key="7">
    <source>
        <dbReference type="Proteomes" id="UP000230543"/>
    </source>
</evidence>
<dbReference type="GO" id="GO:1990904">
    <property type="term" value="C:ribonucleoprotein complex"/>
    <property type="evidence" value="ECO:0007669"/>
    <property type="project" value="UniProtKB-KW"/>
</dbReference>
<dbReference type="EMBL" id="PFBO01000051">
    <property type="protein sequence ID" value="PIT90526.1"/>
    <property type="molecule type" value="Genomic_DNA"/>
</dbReference>
<keyword evidence="2 5" id="KW-0689">Ribosomal protein</keyword>
<sequence length="174" mass="18759">MPKTQQQKQVEVEKLKDNLASAKSVVLASYQGLSVAKSQQLRNDLRKEGARFMASKKTLLKKALSDSGLEANLDQMSGNIGLAFGEDEVTPAKIMAEFAKNEEEAMTIHGGFLEKSFIDSAKVLSLAKLPSKLELIAKTVGTIKAPISGFVNVLSGNLRGLVNVLNAVKETKIN</sequence>
<organism evidence="6 7">
    <name type="scientific">Candidatus Komeilibacteria bacterium CG10_big_fil_rev_8_21_14_0_10_41_13</name>
    <dbReference type="NCBI Taxonomy" id="1974476"/>
    <lineage>
        <taxon>Bacteria</taxon>
        <taxon>Candidatus Komeiliibacteriota</taxon>
    </lineage>
</organism>
<dbReference type="NCBIfam" id="NF000955">
    <property type="entry name" value="PRK00099.1-1"/>
    <property type="match status" value="1"/>
</dbReference>
<dbReference type="Gene3D" id="6.10.250.290">
    <property type="match status" value="1"/>
</dbReference>
<accession>A0A2M6WCM2</accession>
<dbReference type="GO" id="GO:0005840">
    <property type="term" value="C:ribosome"/>
    <property type="evidence" value="ECO:0007669"/>
    <property type="project" value="UniProtKB-KW"/>
</dbReference>
<dbReference type="GO" id="GO:0070180">
    <property type="term" value="F:large ribosomal subunit rRNA binding"/>
    <property type="evidence" value="ECO:0007669"/>
    <property type="project" value="UniProtKB-UniRule"/>
</dbReference>
<comment type="subunit">
    <text evidence="5">Part of the ribosomal stalk of the 50S ribosomal subunit. The N-terminus interacts with L11 and the large rRNA to form the base of the stalk. The C-terminus forms an elongated spine to which L12 dimers bind in a sequential fashion forming a multimeric L10(L12)X complex.</text>
</comment>
<dbReference type="InterPro" id="IPR043141">
    <property type="entry name" value="Ribosomal_uL10-like_sf"/>
</dbReference>
<keyword evidence="5" id="KW-0699">rRNA-binding</keyword>
<dbReference type="SUPFAM" id="SSF160369">
    <property type="entry name" value="Ribosomal protein L10-like"/>
    <property type="match status" value="1"/>
</dbReference>
<proteinExistence type="inferred from homology"/>
<dbReference type="Proteomes" id="UP000230543">
    <property type="component" value="Unassembled WGS sequence"/>
</dbReference>
<reference evidence="7" key="1">
    <citation type="submission" date="2017-09" db="EMBL/GenBank/DDBJ databases">
        <title>Depth-based differentiation of microbial function through sediment-hosted aquifers and enrichment of novel symbionts in the deep terrestrial subsurface.</title>
        <authorList>
            <person name="Probst A.J."/>
            <person name="Ladd B."/>
            <person name="Jarett J.K."/>
            <person name="Geller-Mcgrath D.E."/>
            <person name="Sieber C.M.K."/>
            <person name="Emerson J.B."/>
            <person name="Anantharaman K."/>
            <person name="Thomas B.C."/>
            <person name="Malmstrom R."/>
            <person name="Stieglmeier M."/>
            <person name="Klingl A."/>
            <person name="Woyke T."/>
            <person name="Ryan C.M."/>
            <person name="Banfield J.F."/>
        </authorList>
    </citation>
    <scope>NUCLEOTIDE SEQUENCE [LARGE SCALE GENOMIC DNA]</scope>
</reference>
<dbReference type="Gene3D" id="3.30.70.1730">
    <property type="match status" value="1"/>
</dbReference>
<comment type="similarity">
    <text evidence="1 5">Belongs to the universal ribosomal protein uL10 family.</text>
</comment>
<dbReference type="Pfam" id="PF00466">
    <property type="entry name" value="Ribosomal_L10"/>
    <property type="match status" value="1"/>
</dbReference>
<gene>
    <name evidence="5 6" type="primary">rplJ</name>
    <name evidence="6" type="ORF">COU22_01715</name>
</gene>
<dbReference type="CDD" id="cd05797">
    <property type="entry name" value="Ribosomal_L10"/>
    <property type="match status" value="1"/>
</dbReference>
<evidence type="ECO:0000256" key="4">
    <source>
        <dbReference type="ARBA" id="ARBA00035202"/>
    </source>
</evidence>
<keyword evidence="3 5" id="KW-0687">Ribonucleoprotein</keyword>
<dbReference type="InterPro" id="IPR001790">
    <property type="entry name" value="Ribosomal_uL10"/>
</dbReference>
<comment type="function">
    <text evidence="5">Forms part of the ribosomal stalk, playing a central role in the interaction of the ribosome with GTP-bound translation factors.</text>
</comment>
<evidence type="ECO:0000313" key="6">
    <source>
        <dbReference type="EMBL" id="PIT90526.1"/>
    </source>
</evidence>
<evidence type="ECO:0000256" key="3">
    <source>
        <dbReference type="ARBA" id="ARBA00023274"/>
    </source>
</evidence>
<dbReference type="InterPro" id="IPR047865">
    <property type="entry name" value="Ribosomal_uL10_bac_type"/>
</dbReference>
<dbReference type="AlphaFoldDB" id="A0A2M6WCM2"/>
<protein>
    <recommendedName>
        <fullName evidence="4 5">Large ribosomal subunit protein uL10</fullName>
    </recommendedName>
</protein>
<dbReference type="InterPro" id="IPR022973">
    <property type="entry name" value="Ribosomal_uL10_bac"/>
</dbReference>
<evidence type="ECO:0000256" key="1">
    <source>
        <dbReference type="ARBA" id="ARBA00008889"/>
    </source>
</evidence>
<keyword evidence="5" id="KW-0694">RNA-binding</keyword>
<evidence type="ECO:0000256" key="5">
    <source>
        <dbReference type="HAMAP-Rule" id="MF_00362"/>
    </source>
</evidence>
<name>A0A2M6WCM2_9BACT</name>
<comment type="caution">
    <text evidence="6">The sequence shown here is derived from an EMBL/GenBank/DDBJ whole genome shotgun (WGS) entry which is preliminary data.</text>
</comment>
<dbReference type="HAMAP" id="MF_00362">
    <property type="entry name" value="Ribosomal_uL10"/>
    <property type="match status" value="1"/>
</dbReference>